<dbReference type="PhylomeDB" id="E9I2I9"/>
<dbReference type="PANTHER" id="PTHR46601:SF1">
    <property type="entry name" value="ADF-H DOMAIN-CONTAINING PROTEIN"/>
    <property type="match status" value="1"/>
</dbReference>
<dbReference type="AlphaFoldDB" id="E9I2I9"/>
<dbReference type="InParanoid" id="E9I2I9"/>
<dbReference type="HOGENOM" id="CLU_607306_0_0_1"/>
<dbReference type="EMBL" id="GL734121">
    <property type="protein sequence ID" value="EFX61791.1"/>
    <property type="molecule type" value="Genomic_DNA"/>
</dbReference>
<proteinExistence type="predicted"/>
<sequence>MINLPSICKHHLIAFSSKFSQFKRSSKCSNPINLHCEKLGKVTLWKACKKTLSLLMCEAIKLVRVDLHVYPGQKLCRMCYTSLLSIKDGKTTTKNFKSSSSELEDMEDALLHFSDQDYFSPTRPIRVSNQITATLEVTPVQLDGKRSKERQCDIIMKKANKVRAAFLQLHQPLIGEELIRVSSEKINDSNNYPYEDYKQQMEELRNRCEELKNAVADIISLLTLAPASWSNDQVASFFSVSVHLVKRAIILKREKGILSKPDRNKGRPMCEDEKDIVRNFCLSDDNSRMLPGIKDCVSVRLVQGEKKFKLQKRLLLMNIDELYVKYKEYCVTKLCLKSCGRTKFFELRPVNVIDVGVGGSHNVCVGEKHQNVKLMIDSVCGSKEDKYLLMDKIVCDTSNHACMWRCVCLHNGRFNDVIDEFLEDMGNSTEDLEHLSRGSDNNELASYCLSY</sequence>
<keyword evidence="1" id="KW-0175">Coiled coil</keyword>
<organism evidence="2 3">
    <name type="scientific">Daphnia pulex</name>
    <name type="common">Water flea</name>
    <dbReference type="NCBI Taxonomy" id="6669"/>
    <lineage>
        <taxon>Eukaryota</taxon>
        <taxon>Metazoa</taxon>
        <taxon>Ecdysozoa</taxon>
        <taxon>Arthropoda</taxon>
        <taxon>Crustacea</taxon>
        <taxon>Branchiopoda</taxon>
        <taxon>Diplostraca</taxon>
        <taxon>Cladocera</taxon>
        <taxon>Anomopoda</taxon>
        <taxon>Daphniidae</taxon>
        <taxon>Daphnia</taxon>
    </lineage>
</organism>
<accession>E9I2I9</accession>
<protein>
    <submittedName>
        <fullName evidence="2">Uncharacterized protein</fullName>
    </submittedName>
</protein>
<dbReference type="OrthoDB" id="10062343at2759"/>
<feature type="coiled-coil region" evidence="1">
    <location>
        <begin position="194"/>
        <end position="221"/>
    </location>
</feature>
<gene>
    <name evidence="2" type="ORF">DAPPUDRAFT_120956</name>
</gene>
<dbReference type="KEGG" id="dpx:DAPPUDRAFT_120956"/>
<dbReference type="PANTHER" id="PTHR46601">
    <property type="entry name" value="ULP_PROTEASE DOMAIN-CONTAINING PROTEIN"/>
    <property type="match status" value="1"/>
</dbReference>
<evidence type="ECO:0000313" key="3">
    <source>
        <dbReference type="Proteomes" id="UP000000305"/>
    </source>
</evidence>
<name>E9I2I9_DAPPU</name>
<evidence type="ECO:0000256" key="1">
    <source>
        <dbReference type="SAM" id="Coils"/>
    </source>
</evidence>
<keyword evidence="3" id="KW-1185">Reference proteome</keyword>
<reference evidence="2 3" key="1">
    <citation type="journal article" date="2011" name="Science">
        <title>The ecoresponsive genome of Daphnia pulex.</title>
        <authorList>
            <person name="Colbourne J.K."/>
            <person name="Pfrender M.E."/>
            <person name="Gilbert D."/>
            <person name="Thomas W.K."/>
            <person name="Tucker A."/>
            <person name="Oakley T.H."/>
            <person name="Tokishita S."/>
            <person name="Aerts A."/>
            <person name="Arnold G.J."/>
            <person name="Basu M.K."/>
            <person name="Bauer D.J."/>
            <person name="Caceres C.E."/>
            <person name="Carmel L."/>
            <person name="Casola C."/>
            <person name="Choi J.H."/>
            <person name="Detter J.C."/>
            <person name="Dong Q."/>
            <person name="Dusheyko S."/>
            <person name="Eads B.D."/>
            <person name="Frohlich T."/>
            <person name="Geiler-Samerotte K.A."/>
            <person name="Gerlach D."/>
            <person name="Hatcher P."/>
            <person name="Jogdeo S."/>
            <person name="Krijgsveld J."/>
            <person name="Kriventseva E.V."/>
            <person name="Kultz D."/>
            <person name="Laforsch C."/>
            <person name="Lindquist E."/>
            <person name="Lopez J."/>
            <person name="Manak J.R."/>
            <person name="Muller J."/>
            <person name="Pangilinan J."/>
            <person name="Patwardhan R.P."/>
            <person name="Pitluck S."/>
            <person name="Pritham E.J."/>
            <person name="Rechtsteiner A."/>
            <person name="Rho M."/>
            <person name="Rogozin I.B."/>
            <person name="Sakarya O."/>
            <person name="Salamov A."/>
            <person name="Schaack S."/>
            <person name="Shapiro H."/>
            <person name="Shiga Y."/>
            <person name="Skalitzky C."/>
            <person name="Smith Z."/>
            <person name="Souvorov A."/>
            <person name="Sung W."/>
            <person name="Tang Z."/>
            <person name="Tsuchiya D."/>
            <person name="Tu H."/>
            <person name="Vos H."/>
            <person name="Wang M."/>
            <person name="Wolf Y.I."/>
            <person name="Yamagata H."/>
            <person name="Yamada T."/>
            <person name="Ye Y."/>
            <person name="Shaw J.R."/>
            <person name="Andrews J."/>
            <person name="Crease T.J."/>
            <person name="Tang H."/>
            <person name="Lucas S.M."/>
            <person name="Robertson H.M."/>
            <person name="Bork P."/>
            <person name="Koonin E.V."/>
            <person name="Zdobnov E.M."/>
            <person name="Grigoriev I.V."/>
            <person name="Lynch M."/>
            <person name="Boore J.L."/>
        </authorList>
    </citation>
    <scope>NUCLEOTIDE SEQUENCE [LARGE SCALE GENOMIC DNA]</scope>
</reference>
<evidence type="ECO:0000313" key="2">
    <source>
        <dbReference type="EMBL" id="EFX61791.1"/>
    </source>
</evidence>
<dbReference type="Proteomes" id="UP000000305">
    <property type="component" value="Unassembled WGS sequence"/>
</dbReference>